<evidence type="ECO:0000259" key="21">
    <source>
        <dbReference type="Pfam" id="PF16212"/>
    </source>
</evidence>
<keyword evidence="9 17" id="KW-0460">Magnesium</keyword>
<feature type="binding site" evidence="16">
    <location>
        <position position="740"/>
    </location>
    <ligand>
        <name>ATP</name>
        <dbReference type="ChEBI" id="CHEBI:30616"/>
    </ligand>
</feature>
<dbReference type="InterPro" id="IPR036412">
    <property type="entry name" value="HAD-like_sf"/>
</dbReference>
<dbReference type="Bgee" id="ENSGGOG00000008991">
    <property type="expression patterns" value="Expressed in testis and 5 other cell types or tissues"/>
</dbReference>
<keyword evidence="7 16" id="KW-0547">Nucleotide-binding</keyword>
<dbReference type="Gene3D" id="2.70.150.10">
    <property type="entry name" value="Calcium-transporting ATPase, cytoplasmic transduction domain A"/>
    <property type="match status" value="1"/>
</dbReference>
<evidence type="ECO:0000256" key="4">
    <source>
        <dbReference type="ARBA" id="ARBA00022448"/>
    </source>
</evidence>
<feature type="binding site" evidence="16">
    <location>
        <position position="669"/>
    </location>
    <ligand>
        <name>ATP</name>
        <dbReference type="ChEBI" id="CHEBI:30616"/>
    </ligand>
</feature>
<feature type="region of interest" description="Disordered" evidence="19">
    <location>
        <begin position="1"/>
        <end position="85"/>
    </location>
</feature>
<dbReference type="NCBIfam" id="TIGR01652">
    <property type="entry name" value="ATPase-Plipid"/>
    <property type="match status" value="1"/>
</dbReference>
<dbReference type="GeneTree" id="ENSGT00940000160463"/>
<feature type="binding site" evidence="16">
    <location>
        <position position="572"/>
    </location>
    <ligand>
        <name>ATP</name>
        <dbReference type="ChEBI" id="CHEBI:30616"/>
    </ligand>
</feature>
<feature type="region of interest" description="Disordered" evidence="19">
    <location>
        <begin position="1220"/>
        <end position="1248"/>
    </location>
</feature>
<comment type="similarity">
    <text evidence="3 18">Belongs to the cation transport ATPase (P-type) (TC 3.A.3) family. Type IV subfamily.</text>
</comment>
<feature type="domain" description="P-type ATPase N-terminal" evidence="20">
    <location>
        <begin position="99"/>
        <end position="174"/>
    </location>
</feature>
<feature type="binding site" evidence="16">
    <location>
        <position position="866"/>
    </location>
    <ligand>
        <name>ATP</name>
        <dbReference type="ChEBI" id="CHEBI:30616"/>
    </ligand>
</feature>
<dbReference type="PANTHER" id="PTHR24092">
    <property type="entry name" value="PROBABLE PHOSPHOLIPID-TRANSPORTING ATPASE"/>
    <property type="match status" value="1"/>
</dbReference>
<evidence type="ECO:0000256" key="3">
    <source>
        <dbReference type="ARBA" id="ARBA00008109"/>
    </source>
</evidence>
<dbReference type="InterPro" id="IPR023214">
    <property type="entry name" value="HAD_sf"/>
</dbReference>
<evidence type="ECO:0000256" key="12">
    <source>
        <dbReference type="ARBA" id="ARBA00023055"/>
    </source>
</evidence>
<evidence type="ECO:0000256" key="14">
    <source>
        <dbReference type="ARBA" id="ARBA00034036"/>
    </source>
</evidence>
<dbReference type="SUPFAM" id="SSF81665">
    <property type="entry name" value="Calcium ATPase, transmembrane domain M"/>
    <property type="match status" value="1"/>
</dbReference>
<dbReference type="InParanoid" id="G3R0V2"/>
<sequence>MGTGPAQTPRSTRAGPEPSPAPPGPGDTGDSDVTQEGSGPAGIRGGETVIRAGMGDSPGRGAPERRHKAQPGRARKGVCPGPRAPATPGSLAAAFTWKVQANNRAYNRQFKEKVILCWQRKKYKTNVIRTAKYSFFSFLPLNLYEQFHRVSNLFFLLIIILQSIPDISTLPWFSLSTPMVCLLFIRATRDLVDDMGRHKSDRAINNRPCQILMGKSFKQKKWQDLCVGDVVCLRKDNIVPADMLLLASTEPSSLCYVETVDIDGETNLKFRQALMVTHKELATIKKMASFQGTVTCEAPNSRMHHFVGCLEWNDKKYSLDIGNLLLRGCRIRNTDTCYGLVIYAGTAAPGSWSGSCTDGSVIFISVVLVCLVLAFGFGFSVKELKDHHYYLSGVRGSSVAAESFFVFWSFLILLSVTIPMSMFILSEFIYLGNSVFIDWDVQMYYKPQDVPAKARSTSLNDHLGQVEYIFSDKTGTLTQNILTFNKCCINGRVYGPARAPRHPQENPYLWNKFADGKLLFHNAALLHLVRTNRDEAVREFWRLLAICHTVMVRESHRECPDQLLYQAASPDEGALVTAARNFGYVFLSRTQDTITIMELGEERVYQVLAIMDFNSMRKRMSVLVRKPEGTICLYTKGADTVIFERLHRRGAVEFATEEALAAFAQETLRTLCLAYREVAEDIYEDWQQRHQEASLLLQNRAQALQQLLGATAIEDRLQDGVPETIKCLKKSNIKIWVLTGDKQGDRILETYWENSNNLLTRESLSQVKLALVINGDFLDKLLVSLRKEPRALVQNVNMDEAWQEPGQSRRDFLYARRLSLLCRRFGLPLAAPPAQDSRARRSSSEVLQERAFVDLASKCQAVICCRVTPKQKALIVALVKKYHQVVTLAIGDGANDINMIKSGWRWRGWGCLGREGMQAVQNSDFVLGQFCFLQRLLLVHGRWSYVRICKFLRYFFYKSMASMMVQVWFACYNGFTGWYRTPDLEASACPKDVSAEQSLEKPELYVVGQKDELFNYWVFVQAIAHGVITSLVNFFMTLWISRDTAGPASFSDHQSFAVVVALSCLLSITMEVGKILTSPGYPSWTPGVILIIKYWTALLGFYAIMTTTTQSFWLFRVSPKTFPFLYADLSVVSSPSILLVVLLSVSINTFPVLALRVIFPALKELRAKEEKVEEGPSEEIFTMEPLPHVHRESRARRSSYAFSHREGYANLITQGTILRRGPGVSSDIASESLDPSDEEAASSPKESH</sequence>
<feature type="compositionally biased region" description="Polar residues" evidence="19">
    <location>
        <begin position="1"/>
        <end position="11"/>
    </location>
</feature>
<evidence type="ECO:0000256" key="1">
    <source>
        <dbReference type="ARBA" id="ARBA00001946"/>
    </source>
</evidence>
<accession>G3R0V2</accession>
<feature type="binding site" evidence="16">
    <location>
        <position position="474"/>
    </location>
    <ligand>
        <name>ATP</name>
        <dbReference type="ChEBI" id="CHEBI:30616"/>
    </ligand>
</feature>
<dbReference type="InterPro" id="IPR023299">
    <property type="entry name" value="ATPase_P-typ_cyto_dom_N"/>
</dbReference>
<evidence type="ECO:0000313" key="22">
    <source>
        <dbReference type="Ensembl" id="ENSGGOP00000008798.3"/>
    </source>
</evidence>
<feature type="active site" description="4-aspartylphosphate intermediate" evidence="15">
    <location>
        <position position="472"/>
    </location>
</feature>
<dbReference type="NCBIfam" id="TIGR01494">
    <property type="entry name" value="ATPase_P-type"/>
    <property type="match status" value="1"/>
</dbReference>
<feature type="binding site" evidence="16">
    <location>
        <position position="896"/>
    </location>
    <ligand>
        <name>ATP</name>
        <dbReference type="ChEBI" id="CHEBI:30616"/>
    </ligand>
</feature>
<feature type="binding site" evidence="16">
    <location>
        <position position="613"/>
    </location>
    <ligand>
        <name>ATP</name>
        <dbReference type="ChEBI" id="CHEBI:30616"/>
    </ligand>
</feature>
<feature type="binding site" evidence="16">
    <location>
        <position position="739"/>
    </location>
    <ligand>
        <name>ATP</name>
        <dbReference type="ChEBI" id="CHEBI:30616"/>
    </ligand>
</feature>
<evidence type="ECO:0000256" key="17">
    <source>
        <dbReference type="PIRSR" id="PIRSR606539-3"/>
    </source>
</evidence>
<dbReference type="SUPFAM" id="SSF56784">
    <property type="entry name" value="HAD-like"/>
    <property type="match status" value="1"/>
</dbReference>
<reference evidence="23" key="1">
    <citation type="submission" date="2011-05" db="EMBL/GenBank/DDBJ databases">
        <title>Insights into the evolution of the great apes provided by the gorilla genome.</title>
        <authorList>
            <person name="Scally A."/>
        </authorList>
    </citation>
    <scope>NUCLEOTIDE SEQUENCE [LARGE SCALE GENOMIC DNA]</scope>
</reference>
<dbReference type="EMBL" id="CABD030110642">
    <property type="status" value="NOT_ANNOTATED_CDS"/>
    <property type="molecule type" value="Genomic_DNA"/>
</dbReference>
<dbReference type="GO" id="GO:0051649">
    <property type="term" value="P:establishment of localization in cell"/>
    <property type="evidence" value="ECO:0007669"/>
    <property type="project" value="Ensembl"/>
</dbReference>
<evidence type="ECO:0000256" key="10">
    <source>
        <dbReference type="ARBA" id="ARBA00022967"/>
    </source>
</evidence>
<dbReference type="GO" id="GO:0005524">
    <property type="term" value="F:ATP binding"/>
    <property type="evidence" value="ECO:0007669"/>
    <property type="project" value="UniProtKB-UniRule"/>
</dbReference>
<dbReference type="InterPro" id="IPR006539">
    <property type="entry name" value="P-type_ATPase_IV"/>
</dbReference>
<feature type="binding site" evidence="16">
    <location>
        <position position="473"/>
    </location>
    <ligand>
        <name>ATP</name>
        <dbReference type="ChEBI" id="CHEBI:30616"/>
    </ligand>
</feature>
<dbReference type="FunCoup" id="G3R0V2">
    <property type="interactions" value="5"/>
</dbReference>
<dbReference type="EMBL" id="CABD030110643">
    <property type="status" value="NOT_ANNOTATED_CDS"/>
    <property type="molecule type" value="Genomic_DNA"/>
</dbReference>
<dbReference type="Proteomes" id="UP000001519">
    <property type="component" value="Chromosome 19"/>
</dbReference>
<keyword evidence="11 18" id="KW-1133">Transmembrane helix</keyword>
<dbReference type="InterPro" id="IPR008250">
    <property type="entry name" value="ATPase_P-typ_transduc_dom_A_sf"/>
</dbReference>
<evidence type="ECO:0000256" key="6">
    <source>
        <dbReference type="ARBA" id="ARBA00022723"/>
    </source>
</evidence>
<dbReference type="GO" id="GO:0001669">
    <property type="term" value="C:acrosomal vesicle"/>
    <property type="evidence" value="ECO:0007669"/>
    <property type="project" value="Ensembl"/>
</dbReference>
<dbReference type="EC" id="7.6.2.1" evidence="18"/>
<keyword evidence="8 16" id="KW-0067">ATP-binding</keyword>
<feature type="transmembrane region" description="Helical" evidence="18">
    <location>
        <begin position="361"/>
        <end position="381"/>
    </location>
</feature>
<feature type="binding site" evidence="16">
    <location>
        <position position="472"/>
    </location>
    <ligand>
        <name>ATP</name>
        <dbReference type="ChEBI" id="CHEBI:30616"/>
    </ligand>
</feature>
<feature type="transmembrane region" description="Helical" evidence="18">
    <location>
        <begin position="1056"/>
        <end position="1073"/>
    </location>
</feature>
<dbReference type="SFLD" id="SFLDF00027">
    <property type="entry name" value="p-type_atpase"/>
    <property type="match status" value="1"/>
</dbReference>
<dbReference type="InterPro" id="IPR023298">
    <property type="entry name" value="ATPase_P-typ_TM_dom_sf"/>
</dbReference>
<keyword evidence="23" id="KW-1185">Reference proteome</keyword>
<evidence type="ECO:0000256" key="16">
    <source>
        <dbReference type="PIRSR" id="PIRSR606539-2"/>
    </source>
</evidence>
<dbReference type="FunFam" id="3.40.1110.10:FF:000079">
    <property type="entry name" value="Phospholipid-transporting ATPase"/>
    <property type="match status" value="1"/>
</dbReference>
<feature type="binding site" evidence="16">
    <location>
        <position position="872"/>
    </location>
    <ligand>
        <name>ATP</name>
        <dbReference type="ChEBI" id="CHEBI:30616"/>
    </ligand>
</feature>
<dbReference type="EMBL" id="CABD030110639">
    <property type="status" value="NOT_ANNOTATED_CDS"/>
    <property type="molecule type" value="Genomic_DNA"/>
</dbReference>
<gene>
    <name evidence="22" type="primary">ATP8B3</name>
</gene>
<reference evidence="22" key="3">
    <citation type="submission" date="2025-08" db="UniProtKB">
        <authorList>
            <consortium name="Ensembl"/>
        </authorList>
    </citation>
    <scope>IDENTIFICATION</scope>
</reference>
<dbReference type="Gene3D" id="3.40.1110.10">
    <property type="entry name" value="Calcium-transporting ATPase, cytoplasmic domain N"/>
    <property type="match status" value="1"/>
</dbReference>
<dbReference type="SFLD" id="SFLDS00003">
    <property type="entry name" value="Haloacid_Dehalogenase"/>
    <property type="match status" value="1"/>
</dbReference>
<feature type="transmembrane region" description="Helical" evidence="18">
    <location>
        <begin position="405"/>
        <end position="425"/>
    </location>
</feature>
<dbReference type="GO" id="GO:0005886">
    <property type="term" value="C:plasma membrane"/>
    <property type="evidence" value="ECO:0000318"/>
    <property type="project" value="GO_Central"/>
</dbReference>
<organism evidence="22 23">
    <name type="scientific">Gorilla gorilla gorilla</name>
    <name type="common">Western lowland gorilla</name>
    <dbReference type="NCBI Taxonomy" id="9595"/>
    <lineage>
        <taxon>Eukaryota</taxon>
        <taxon>Metazoa</taxon>
        <taxon>Chordata</taxon>
        <taxon>Craniata</taxon>
        <taxon>Vertebrata</taxon>
        <taxon>Euteleostomi</taxon>
        <taxon>Mammalia</taxon>
        <taxon>Eutheria</taxon>
        <taxon>Euarchontoglires</taxon>
        <taxon>Primates</taxon>
        <taxon>Haplorrhini</taxon>
        <taxon>Catarrhini</taxon>
        <taxon>Hominidae</taxon>
        <taxon>Gorilla</taxon>
    </lineage>
</organism>
<dbReference type="FunFam" id="3.40.50.1000:FF:000001">
    <property type="entry name" value="Phospholipid-transporting ATPase IC"/>
    <property type="match status" value="1"/>
</dbReference>
<dbReference type="InterPro" id="IPR001757">
    <property type="entry name" value="P_typ_ATPase"/>
</dbReference>
<reference evidence="22" key="4">
    <citation type="submission" date="2025-09" db="UniProtKB">
        <authorList>
            <consortium name="Ensembl"/>
        </authorList>
    </citation>
    <scope>IDENTIFICATION</scope>
</reference>
<evidence type="ECO:0000313" key="23">
    <source>
        <dbReference type="Proteomes" id="UP000001519"/>
    </source>
</evidence>
<keyword evidence="4" id="KW-0813">Transport</keyword>
<keyword evidence="5 18" id="KW-0812">Transmembrane</keyword>
<dbReference type="AlphaFoldDB" id="G3R0V2"/>
<dbReference type="GO" id="GO:0007339">
    <property type="term" value="P:binding of sperm to zona pellucida"/>
    <property type="evidence" value="ECO:0007669"/>
    <property type="project" value="Ensembl"/>
</dbReference>
<evidence type="ECO:0000256" key="9">
    <source>
        <dbReference type="ARBA" id="ARBA00022842"/>
    </source>
</evidence>
<dbReference type="EMBL" id="CABD030110638">
    <property type="status" value="NOT_ANNOTATED_CDS"/>
    <property type="molecule type" value="Genomic_DNA"/>
</dbReference>
<keyword evidence="10 18" id="KW-1278">Translocase</keyword>
<feature type="binding site" evidence="17">
    <location>
        <position position="892"/>
    </location>
    <ligand>
        <name>Mg(2+)</name>
        <dbReference type="ChEBI" id="CHEBI:18420"/>
    </ligand>
</feature>
<feature type="domain" description="P-type ATPase C-terminal" evidence="21">
    <location>
        <begin position="991"/>
        <end position="1158"/>
    </location>
</feature>
<reference evidence="22 23" key="2">
    <citation type="journal article" date="2012" name="Nature">
        <title>Insights into hominid evolution from the gorilla genome sequence.</title>
        <authorList>
            <person name="Scally A."/>
            <person name="Dutheil J.Y."/>
            <person name="Hillier L.W."/>
            <person name="Jordan G.E."/>
            <person name="Goodhead I."/>
            <person name="Herrero J."/>
            <person name="Hobolth A."/>
            <person name="Lappalainen T."/>
            <person name="Mailund T."/>
            <person name="Marques-Bonet T."/>
            <person name="McCarthy S."/>
            <person name="Montgomery S.H."/>
            <person name="Schwalie P.C."/>
            <person name="Tang Y.A."/>
            <person name="Ward M.C."/>
            <person name="Xue Y."/>
            <person name="Yngvadottir B."/>
            <person name="Alkan C."/>
            <person name="Andersen L.N."/>
            <person name="Ayub Q."/>
            <person name="Ball E.V."/>
            <person name="Beal K."/>
            <person name="Bradley B.J."/>
            <person name="Chen Y."/>
            <person name="Clee C.M."/>
            <person name="Fitzgerald S."/>
            <person name="Graves T.A."/>
            <person name="Gu Y."/>
            <person name="Heath P."/>
            <person name="Heger A."/>
            <person name="Karakoc E."/>
            <person name="Kolb-Kokocinski A."/>
            <person name="Laird G.K."/>
            <person name="Lunter G."/>
            <person name="Meader S."/>
            <person name="Mort M."/>
            <person name="Mullikin J.C."/>
            <person name="Munch K."/>
            <person name="O'Connor T.D."/>
            <person name="Phillips A.D."/>
            <person name="Prado-Martinez J."/>
            <person name="Rogers A.S."/>
            <person name="Sajjadian S."/>
            <person name="Schmidt D."/>
            <person name="Shaw K."/>
            <person name="Simpson J.T."/>
            <person name="Stenson P.D."/>
            <person name="Turner D.J."/>
            <person name="Vigilant L."/>
            <person name="Vilella A.J."/>
            <person name="Whitener W."/>
            <person name="Zhu B."/>
            <person name="Cooper D.N."/>
            <person name="de Jong P."/>
            <person name="Dermitzakis E.T."/>
            <person name="Eichler E.E."/>
            <person name="Flicek P."/>
            <person name="Goldman N."/>
            <person name="Mundy N.I."/>
            <person name="Ning Z."/>
            <person name="Odom D.T."/>
            <person name="Ponting C.P."/>
            <person name="Quail M.A."/>
            <person name="Ryder O.A."/>
            <person name="Searle S.M."/>
            <person name="Warren W.C."/>
            <person name="Wilson R.K."/>
            <person name="Schierup M.H."/>
            <person name="Rogers J."/>
            <person name="Tyler-Smith C."/>
            <person name="Durbin R."/>
        </authorList>
    </citation>
    <scope>NUCLEOTIDE SEQUENCE [LARGE SCALE GENOMIC DNA]</scope>
</reference>
<dbReference type="GO" id="GO:0016887">
    <property type="term" value="F:ATP hydrolysis activity"/>
    <property type="evidence" value="ECO:0007669"/>
    <property type="project" value="InterPro"/>
</dbReference>
<dbReference type="InterPro" id="IPR032630">
    <property type="entry name" value="P_typ_ATPase_c"/>
</dbReference>
<dbReference type="InterPro" id="IPR044492">
    <property type="entry name" value="P_typ_ATPase_HD_dom"/>
</dbReference>
<feature type="transmembrane region" description="Helical" evidence="18">
    <location>
        <begin position="1135"/>
        <end position="1159"/>
    </location>
</feature>
<feature type="binding site" evidence="17">
    <location>
        <position position="896"/>
    </location>
    <ligand>
        <name>Mg(2+)</name>
        <dbReference type="ChEBI" id="CHEBI:18420"/>
    </ligand>
</feature>
<dbReference type="HOGENOM" id="CLU_000846_3_2_1"/>
<comment type="cofactor">
    <cofactor evidence="1 17">
        <name>Mg(2+)</name>
        <dbReference type="ChEBI" id="CHEBI:18420"/>
    </cofactor>
</comment>
<dbReference type="EMBL" id="CABD030110640">
    <property type="status" value="NOT_ANNOTATED_CDS"/>
    <property type="molecule type" value="Genomic_DNA"/>
</dbReference>
<evidence type="ECO:0000256" key="11">
    <source>
        <dbReference type="ARBA" id="ARBA00022989"/>
    </source>
</evidence>
<dbReference type="Gene3D" id="3.40.50.1000">
    <property type="entry name" value="HAD superfamily/HAD-like"/>
    <property type="match status" value="1"/>
</dbReference>
<dbReference type="STRING" id="9593.ENSGGOP00000008798"/>
<evidence type="ECO:0000256" key="7">
    <source>
        <dbReference type="ARBA" id="ARBA00022741"/>
    </source>
</evidence>
<evidence type="ECO:0000256" key="19">
    <source>
        <dbReference type="SAM" id="MobiDB-lite"/>
    </source>
</evidence>
<dbReference type="Pfam" id="PF16212">
    <property type="entry name" value="PhoLip_ATPase_C"/>
    <property type="match status" value="2"/>
</dbReference>
<evidence type="ECO:0000256" key="15">
    <source>
        <dbReference type="PIRSR" id="PIRSR606539-1"/>
    </source>
</evidence>
<protein>
    <recommendedName>
        <fullName evidence="18">Phospholipid-transporting ATPase</fullName>
        <ecNumber evidence="18">7.6.2.1</ecNumber>
    </recommendedName>
</protein>
<dbReference type="GO" id="GO:0045332">
    <property type="term" value="P:phospholipid translocation"/>
    <property type="evidence" value="ECO:0000318"/>
    <property type="project" value="GO_Central"/>
</dbReference>
<dbReference type="Pfam" id="PF16209">
    <property type="entry name" value="PhoLip_ATPase_N"/>
    <property type="match status" value="1"/>
</dbReference>
<dbReference type="GO" id="GO:0000287">
    <property type="term" value="F:magnesium ion binding"/>
    <property type="evidence" value="ECO:0007669"/>
    <property type="project" value="UniProtKB-UniRule"/>
</dbReference>
<feature type="binding site" evidence="16">
    <location>
        <position position="895"/>
    </location>
    <ligand>
        <name>ATP</name>
        <dbReference type="ChEBI" id="CHEBI:30616"/>
    </ligand>
</feature>
<feature type="domain" description="P-type ATPase C-terminal" evidence="21">
    <location>
        <begin position="920"/>
        <end position="977"/>
    </location>
</feature>
<dbReference type="Pfam" id="PF13246">
    <property type="entry name" value="Cation_ATPase"/>
    <property type="match status" value="1"/>
</dbReference>
<evidence type="ECO:0000256" key="13">
    <source>
        <dbReference type="ARBA" id="ARBA00023136"/>
    </source>
</evidence>
<feature type="binding site" evidence="16">
    <location>
        <position position="741"/>
    </location>
    <ligand>
        <name>ATP</name>
        <dbReference type="ChEBI" id="CHEBI:30616"/>
    </ligand>
</feature>
<dbReference type="InterPro" id="IPR032631">
    <property type="entry name" value="P-type_ATPase_N"/>
</dbReference>
<comment type="subcellular location">
    <subcellularLocation>
        <location evidence="2 18">Membrane</location>
        <topology evidence="2 18">Multi-pass membrane protein</topology>
    </subcellularLocation>
</comment>
<evidence type="ECO:0000259" key="20">
    <source>
        <dbReference type="Pfam" id="PF16209"/>
    </source>
</evidence>
<feature type="compositionally biased region" description="Basic residues" evidence="19">
    <location>
        <begin position="65"/>
        <end position="76"/>
    </location>
</feature>
<feature type="binding site" evidence="17">
    <location>
        <position position="472"/>
    </location>
    <ligand>
        <name>Mg(2+)</name>
        <dbReference type="ChEBI" id="CHEBI:18420"/>
    </ligand>
</feature>
<comment type="catalytic activity">
    <reaction evidence="14 18">
        <text>ATP + H2O + phospholipidSide 1 = ADP + phosphate + phospholipidSide 2.</text>
        <dbReference type="EC" id="7.6.2.1"/>
    </reaction>
</comment>
<proteinExistence type="inferred from homology"/>
<evidence type="ECO:0000256" key="5">
    <source>
        <dbReference type="ARBA" id="ARBA00022692"/>
    </source>
</evidence>
<dbReference type="SFLD" id="SFLDG00002">
    <property type="entry name" value="C1.7:_P-type_atpase_like"/>
    <property type="match status" value="1"/>
</dbReference>
<evidence type="ECO:0000256" key="18">
    <source>
        <dbReference type="RuleBase" id="RU362033"/>
    </source>
</evidence>
<dbReference type="GO" id="GO:0005802">
    <property type="term" value="C:trans-Golgi network"/>
    <property type="evidence" value="ECO:0000318"/>
    <property type="project" value="GO_Central"/>
</dbReference>
<feature type="binding site" evidence="17">
    <location>
        <position position="474"/>
    </location>
    <ligand>
        <name>Mg(2+)</name>
        <dbReference type="ChEBI" id="CHEBI:18420"/>
    </ligand>
</feature>
<feature type="transmembrane region" description="Helical" evidence="18">
    <location>
        <begin position="1094"/>
        <end position="1115"/>
    </location>
</feature>
<dbReference type="PROSITE" id="PS00154">
    <property type="entry name" value="ATPASE_E1_E2"/>
    <property type="match status" value="1"/>
</dbReference>
<dbReference type="SUPFAM" id="SSF81660">
    <property type="entry name" value="Metal cation-transporting ATPase, ATP-binding domain N"/>
    <property type="match status" value="1"/>
</dbReference>
<dbReference type="InterPro" id="IPR018303">
    <property type="entry name" value="ATPase_P-typ_P_site"/>
</dbReference>
<dbReference type="GO" id="GO:0007030">
    <property type="term" value="P:Golgi organization"/>
    <property type="evidence" value="ECO:0000318"/>
    <property type="project" value="GO_Central"/>
</dbReference>
<feature type="transmembrane region" description="Helical" evidence="18">
    <location>
        <begin position="1014"/>
        <end position="1036"/>
    </location>
</feature>
<dbReference type="PANTHER" id="PTHR24092:SF78">
    <property type="entry name" value="PHOSPHOLIPID-TRANSPORTING ATPASE IK"/>
    <property type="match status" value="1"/>
</dbReference>
<keyword evidence="13 18" id="KW-0472">Membrane</keyword>
<name>G3R0V2_GORGO</name>
<dbReference type="OMA" id="DILMFFR"/>
<dbReference type="GO" id="GO:0140326">
    <property type="term" value="F:ATPase-coupled intramembrane lipid transporter activity"/>
    <property type="evidence" value="ECO:0000318"/>
    <property type="project" value="GO_Central"/>
</dbReference>
<dbReference type="EMBL" id="CABD030110644">
    <property type="status" value="NOT_ANNOTATED_CDS"/>
    <property type="molecule type" value="Genomic_DNA"/>
</dbReference>
<evidence type="ECO:0000256" key="8">
    <source>
        <dbReference type="ARBA" id="ARBA00022840"/>
    </source>
</evidence>
<dbReference type="SUPFAM" id="SSF81653">
    <property type="entry name" value="Calcium ATPase, transduction domain A"/>
    <property type="match status" value="1"/>
</dbReference>
<evidence type="ECO:0000256" key="2">
    <source>
        <dbReference type="ARBA" id="ARBA00004141"/>
    </source>
</evidence>
<feature type="binding site" evidence="16">
    <location>
        <position position="636"/>
    </location>
    <ligand>
        <name>ATP</name>
        <dbReference type="ChEBI" id="CHEBI:30616"/>
    </ligand>
</feature>
<keyword evidence="6 17" id="KW-0479">Metal-binding</keyword>
<dbReference type="EMBL" id="CABD030110641">
    <property type="status" value="NOT_ANNOTATED_CDS"/>
    <property type="molecule type" value="Genomic_DNA"/>
</dbReference>
<dbReference type="Ensembl" id="ENSGGOT00000009038.3">
    <property type="protein sequence ID" value="ENSGGOP00000008798.3"/>
    <property type="gene ID" value="ENSGGOG00000008991.3"/>
</dbReference>
<keyword evidence="12" id="KW-0445">Lipid transport</keyword>